<keyword evidence="5" id="KW-1003">Cell membrane</keyword>
<keyword evidence="8 11" id="KW-0812">Transmembrane</keyword>
<comment type="similarity">
    <text evidence="3 12">Belongs to the binding-protein-dependent transport system permease family. CysTW subfamily.</text>
</comment>
<dbReference type="PANTHER" id="PTHR30183:SF3">
    <property type="entry name" value="MOLYBDENUM TRANSPORT SYSTEM PERMEASE PROTEIN MODB"/>
    <property type="match status" value="1"/>
</dbReference>
<organism evidence="14 15">
    <name type="scientific">Starkeya nomas</name>
    <dbReference type="NCBI Taxonomy" id="2666134"/>
    <lineage>
        <taxon>Bacteria</taxon>
        <taxon>Pseudomonadati</taxon>
        <taxon>Pseudomonadota</taxon>
        <taxon>Alphaproteobacteria</taxon>
        <taxon>Hyphomicrobiales</taxon>
        <taxon>Xanthobacteraceae</taxon>
        <taxon>Starkeya</taxon>
    </lineage>
</organism>
<evidence type="ECO:0000256" key="1">
    <source>
        <dbReference type="ARBA" id="ARBA00002949"/>
    </source>
</evidence>
<feature type="transmembrane region" description="Helical" evidence="11">
    <location>
        <begin position="143"/>
        <end position="168"/>
    </location>
</feature>
<comment type="subcellular location">
    <subcellularLocation>
        <location evidence="2 12">Cell inner membrane</location>
        <topology evidence="2 12">Multi-pass membrane protein</topology>
    </subcellularLocation>
    <subcellularLocation>
        <location evidence="11">Cell membrane</location>
        <topology evidence="11">Multi-pass membrane protein</topology>
    </subcellularLocation>
</comment>
<evidence type="ECO:0000256" key="10">
    <source>
        <dbReference type="ARBA" id="ARBA00023136"/>
    </source>
</evidence>
<evidence type="ECO:0000313" key="14">
    <source>
        <dbReference type="EMBL" id="CAA0097260.1"/>
    </source>
</evidence>
<keyword evidence="7 12" id="KW-0997">Cell inner membrane</keyword>
<keyword evidence="9 11" id="KW-1133">Transmembrane helix</keyword>
<dbReference type="CDD" id="cd06261">
    <property type="entry name" value="TM_PBP2"/>
    <property type="match status" value="1"/>
</dbReference>
<accession>A0A5S9P2B6</accession>
<gene>
    <name evidence="14" type="primary">modB</name>
    <name evidence="14" type="ORF">STARVERO_02111</name>
</gene>
<feature type="transmembrane region" description="Helical" evidence="11">
    <location>
        <begin position="56"/>
        <end position="83"/>
    </location>
</feature>
<evidence type="ECO:0000256" key="7">
    <source>
        <dbReference type="ARBA" id="ARBA00022519"/>
    </source>
</evidence>
<dbReference type="SUPFAM" id="SSF161098">
    <property type="entry name" value="MetI-like"/>
    <property type="match status" value="1"/>
</dbReference>
<feature type="transmembrane region" description="Helical" evidence="11">
    <location>
        <begin position="204"/>
        <end position="226"/>
    </location>
</feature>
<dbReference type="PANTHER" id="PTHR30183">
    <property type="entry name" value="MOLYBDENUM TRANSPORT SYSTEM PERMEASE PROTEIN MODB"/>
    <property type="match status" value="1"/>
</dbReference>
<keyword evidence="6 12" id="KW-0500">Molybdenum</keyword>
<keyword evidence="15" id="KW-1185">Reference proteome</keyword>
<dbReference type="EMBL" id="CACSAS010000001">
    <property type="protein sequence ID" value="CAA0097260.1"/>
    <property type="molecule type" value="Genomic_DNA"/>
</dbReference>
<proteinExistence type="inferred from homology"/>
<name>A0A5S9P2B6_9HYPH</name>
<evidence type="ECO:0000256" key="3">
    <source>
        <dbReference type="ARBA" id="ARBA00007069"/>
    </source>
</evidence>
<dbReference type="Pfam" id="PF00528">
    <property type="entry name" value="BPD_transp_1"/>
    <property type="match status" value="1"/>
</dbReference>
<feature type="domain" description="ABC transmembrane type-1" evidence="13">
    <location>
        <begin position="18"/>
        <end position="221"/>
    </location>
</feature>
<evidence type="ECO:0000259" key="13">
    <source>
        <dbReference type="PROSITE" id="PS50928"/>
    </source>
</evidence>
<dbReference type="InterPro" id="IPR035906">
    <property type="entry name" value="MetI-like_sf"/>
</dbReference>
<dbReference type="Gene3D" id="1.10.3720.10">
    <property type="entry name" value="MetI-like"/>
    <property type="match status" value="1"/>
</dbReference>
<evidence type="ECO:0000256" key="9">
    <source>
        <dbReference type="ARBA" id="ARBA00022989"/>
    </source>
</evidence>
<evidence type="ECO:0000256" key="12">
    <source>
        <dbReference type="RuleBase" id="RU365097"/>
    </source>
</evidence>
<feature type="transmembrane region" description="Helical" evidence="11">
    <location>
        <begin position="24"/>
        <end position="44"/>
    </location>
</feature>
<reference evidence="14 15" key="1">
    <citation type="submission" date="2019-12" db="EMBL/GenBank/DDBJ databases">
        <authorList>
            <person name="Reyes-Prieto M."/>
        </authorList>
    </citation>
    <scope>NUCLEOTIDE SEQUENCE [LARGE SCALE GENOMIC DNA]</scope>
    <source>
        <strain evidence="14">HF14-78462</strain>
    </source>
</reference>
<keyword evidence="4 11" id="KW-0813">Transport</keyword>
<dbReference type="InterPro" id="IPR000515">
    <property type="entry name" value="MetI-like"/>
</dbReference>
<evidence type="ECO:0000256" key="4">
    <source>
        <dbReference type="ARBA" id="ARBA00022448"/>
    </source>
</evidence>
<evidence type="ECO:0000256" key="11">
    <source>
        <dbReference type="RuleBase" id="RU363032"/>
    </source>
</evidence>
<dbReference type="PROSITE" id="PS50928">
    <property type="entry name" value="ABC_TM1"/>
    <property type="match status" value="1"/>
</dbReference>
<evidence type="ECO:0000256" key="6">
    <source>
        <dbReference type="ARBA" id="ARBA00022505"/>
    </source>
</evidence>
<dbReference type="GO" id="GO:0005886">
    <property type="term" value="C:plasma membrane"/>
    <property type="evidence" value="ECO:0007669"/>
    <property type="project" value="UniProtKB-SubCell"/>
</dbReference>
<evidence type="ECO:0000256" key="2">
    <source>
        <dbReference type="ARBA" id="ARBA00004429"/>
    </source>
</evidence>
<comment type="function">
    <text evidence="1 12">Part of the binding-protein-dependent transport system for molybdenum; probably responsible for the translocation of the substrate across the membrane.</text>
</comment>
<dbReference type="AlphaFoldDB" id="A0A5S9P2B6"/>
<evidence type="ECO:0000256" key="8">
    <source>
        <dbReference type="ARBA" id="ARBA00022692"/>
    </source>
</evidence>
<feature type="transmembrane region" description="Helical" evidence="11">
    <location>
        <begin position="95"/>
        <end position="122"/>
    </location>
</feature>
<keyword evidence="10 11" id="KW-0472">Membrane</keyword>
<dbReference type="GO" id="GO:0015098">
    <property type="term" value="F:molybdate ion transmembrane transporter activity"/>
    <property type="evidence" value="ECO:0007669"/>
    <property type="project" value="UniProtKB-UniRule"/>
</dbReference>
<dbReference type="NCBIfam" id="NF006939">
    <property type="entry name" value="PRK09421.1"/>
    <property type="match status" value="1"/>
</dbReference>
<evidence type="ECO:0000313" key="15">
    <source>
        <dbReference type="Proteomes" id="UP000433050"/>
    </source>
</evidence>
<evidence type="ECO:0000256" key="5">
    <source>
        <dbReference type="ARBA" id="ARBA00022475"/>
    </source>
</evidence>
<sequence>MLDFKAMDMLTPEEWTAVYLSLKVAFWATFWSLPFAVLMAWVLARVRFPGKGLLDGLVYLPLVLPKVVVGYLLLLTLGARGFIGQYLDAWFGIKLIFTTAGATVAAAVVSFPLTVNAIRLALEAVDRGLETAARTLGASRLDVFFSVTLPLMLPGILSGALLAIASALGEFGATITFVSNVEGQTRTIPLAIYSATHMPDGDAMALRLTVVSILLALGALLLANLVDRRIRTLIGRV</sequence>
<protein>
    <recommendedName>
        <fullName evidence="12">Molybdenum transport system permease</fullName>
    </recommendedName>
</protein>
<dbReference type="FunFam" id="1.10.3720.10:FF:000018">
    <property type="entry name" value="Molybdenum transport system permease"/>
    <property type="match status" value="1"/>
</dbReference>
<dbReference type="Proteomes" id="UP000433050">
    <property type="component" value="Unassembled WGS sequence"/>
</dbReference>
<dbReference type="NCBIfam" id="TIGR02141">
    <property type="entry name" value="modB_ABC"/>
    <property type="match status" value="1"/>
</dbReference>
<dbReference type="InterPro" id="IPR011867">
    <property type="entry name" value="ModB_ABC"/>
</dbReference>